<gene>
    <name evidence="4" type="ORF">BGZ96_001665</name>
</gene>
<comment type="caution">
    <text evidence="4">The sequence shown here is derived from an EMBL/GenBank/DDBJ whole genome shotgun (WGS) entry which is preliminary data.</text>
</comment>
<evidence type="ECO:0000256" key="2">
    <source>
        <dbReference type="SAM" id="SignalP"/>
    </source>
</evidence>
<keyword evidence="2" id="KW-0732">Signal</keyword>
<dbReference type="Gene3D" id="3.10.350.10">
    <property type="entry name" value="LysM domain"/>
    <property type="match status" value="1"/>
</dbReference>
<proteinExistence type="predicted"/>
<dbReference type="SUPFAM" id="SSF54106">
    <property type="entry name" value="LysM domain"/>
    <property type="match status" value="1"/>
</dbReference>
<dbReference type="SMART" id="SM00257">
    <property type="entry name" value="LysM"/>
    <property type="match status" value="1"/>
</dbReference>
<evidence type="ECO:0000256" key="1">
    <source>
        <dbReference type="SAM" id="MobiDB-lite"/>
    </source>
</evidence>
<feature type="compositionally biased region" description="Low complexity" evidence="1">
    <location>
        <begin position="120"/>
        <end position="162"/>
    </location>
</feature>
<sequence>MKFTLSAVVVLALAASQATAVVPKPIATCTHSYVVEPGTPGCSEFAAKFGITFDDLLKWNDKLSPKCDNLDVGEPLCVSITKGDGPLKENPRGAVVPLPGATPQGNLWDPAPYTKGAAQPTGTASVPATAPTTAPGNGTHVTTGTGAPKPTTAAPGAASSSGAPPPAKTDSKASGAASNKASIVLGTAGLILSAVYML</sequence>
<dbReference type="InterPro" id="IPR018392">
    <property type="entry name" value="LysM"/>
</dbReference>
<protein>
    <recommendedName>
        <fullName evidence="3">LysM domain-containing protein</fullName>
    </recommendedName>
</protein>
<dbReference type="EMBL" id="JAAAIM010001286">
    <property type="protein sequence ID" value="KAG0280122.1"/>
    <property type="molecule type" value="Genomic_DNA"/>
</dbReference>
<dbReference type="Pfam" id="PF01476">
    <property type="entry name" value="LysM"/>
    <property type="match status" value="1"/>
</dbReference>
<feature type="chain" id="PRO_5046224578" description="LysM domain-containing protein" evidence="2">
    <location>
        <begin position="21"/>
        <end position="198"/>
    </location>
</feature>
<dbReference type="Proteomes" id="UP001194696">
    <property type="component" value="Unassembled WGS sequence"/>
</dbReference>
<dbReference type="PROSITE" id="PS51782">
    <property type="entry name" value="LYSM"/>
    <property type="match status" value="1"/>
</dbReference>
<feature type="signal peptide" evidence="2">
    <location>
        <begin position="1"/>
        <end position="20"/>
    </location>
</feature>
<dbReference type="InterPro" id="IPR036779">
    <property type="entry name" value="LysM_dom_sf"/>
</dbReference>
<reference evidence="4 5" key="1">
    <citation type="journal article" date="2020" name="Fungal Divers.">
        <title>Resolving the Mortierellaceae phylogeny through synthesis of multi-gene phylogenetics and phylogenomics.</title>
        <authorList>
            <person name="Vandepol N."/>
            <person name="Liber J."/>
            <person name="Desiro A."/>
            <person name="Na H."/>
            <person name="Kennedy M."/>
            <person name="Barry K."/>
            <person name="Grigoriev I.V."/>
            <person name="Miller A.N."/>
            <person name="O'Donnell K."/>
            <person name="Stajich J.E."/>
            <person name="Bonito G."/>
        </authorList>
    </citation>
    <scope>NUCLEOTIDE SEQUENCE [LARGE SCALE GENOMIC DNA]</scope>
    <source>
        <strain evidence="4 5">AD045</strain>
    </source>
</reference>
<organism evidence="4 5">
    <name type="scientific">Linnemannia gamsii</name>
    <dbReference type="NCBI Taxonomy" id="64522"/>
    <lineage>
        <taxon>Eukaryota</taxon>
        <taxon>Fungi</taxon>
        <taxon>Fungi incertae sedis</taxon>
        <taxon>Mucoromycota</taxon>
        <taxon>Mortierellomycotina</taxon>
        <taxon>Mortierellomycetes</taxon>
        <taxon>Mortierellales</taxon>
        <taxon>Mortierellaceae</taxon>
        <taxon>Linnemannia</taxon>
    </lineage>
</organism>
<feature type="region of interest" description="Disordered" evidence="1">
    <location>
        <begin position="98"/>
        <end position="178"/>
    </location>
</feature>
<evidence type="ECO:0000259" key="3">
    <source>
        <dbReference type="PROSITE" id="PS51782"/>
    </source>
</evidence>
<evidence type="ECO:0000313" key="5">
    <source>
        <dbReference type="Proteomes" id="UP001194696"/>
    </source>
</evidence>
<keyword evidence="5" id="KW-1185">Reference proteome</keyword>
<name>A0ABQ7JM15_9FUNG</name>
<evidence type="ECO:0000313" key="4">
    <source>
        <dbReference type="EMBL" id="KAG0280122.1"/>
    </source>
</evidence>
<feature type="domain" description="LysM" evidence="3">
    <location>
        <begin position="31"/>
        <end position="78"/>
    </location>
</feature>
<accession>A0ABQ7JM15</accession>